<organism evidence="1 2">
    <name type="scientific">Pipistrellus kuhlii</name>
    <name type="common">Kuhl's pipistrelle</name>
    <dbReference type="NCBI Taxonomy" id="59472"/>
    <lineage>
        <taxon>Eukaryota</taxon>
        <taxon>Metazoa</taxon>
        <taxon>Chordata</taxon>
        <taxon>Craniata</taxon>
        <taxon>Vertebrata</taxon>
        <taxon>Euteleostomi</taxon>
        <taxon>Mammalia</taxon>
        <taxon>Eutheria</taxon>
        <taxon>Laurasiatheria</taxon>
        <taxon>Chiroptera</taxon>
        <taxon>Yangochiroptera</taxon>
        <taxon>Vespertilionidae</taxon>
        <taxon>Pipistrellus</taxon>
    </lineage>
</organism>
<dbReference type="Proteomes" id="UP000558488">
    <property type="component" value="Unassembled WGS sequence"/>
</dbReference>
<name>A0A7J8B2A8_PIPKU</name>
<evidence type="ECO:0000313" key="1">
    <source>
        <dbReference type="EMBL" id="KAF6392661.1"/>
    </source>
</evidence>
<reference evidence="1 2" key="1">
    <citation type="journal article" date="2020" name="Nature">
        <title>Six reference-quality genomes reveal evolution of bat adaptations.</title>
        <authorList>
            <person name="Jebb D."/>
            <person name="Huang Z."/>
            <person name="Pippel M."/>
            <person name="Hughes G.M."/>
            <person name="Lavrichenko K."/>
            <person name="Devanna P."/>
            <person name="Winkler S."/>
            <person name="Jermiin L.S."/>
            <person name="Skirmuntt E.C."/>
            <person name="Katzourakis A."/>
            <person name="Burkitt-Gray L."/>
            <person name="Ray D.A."/>
            <person name="Sullivan K.A.M."/>
            <person name="Roscito J.G."/>
            <person name="Kirilenko B.M."/>
            <person name="Davalos L.M."/>
            <person name="Corthals A.P."/>
            <person name="Power M.L."/>
            <person name="Jones G."/>
            <person name="Ransome R.D."/>
            <person name="Dechmann D.K.N."/>
            <person name="Locatelli A.G."/>
            <person name="Puechmaille S.J."/>
            <person name="Fedrigo O."/>
            <person name="Jarvis E.D."/>
            <person name="Hiller M."/>
            <person name="Vernes S.C."/>
            <person name="Myers E.W."/>
            <person name="Teeling E.C."/>
        </authorList>
    </citation>
    <scope>NUCLEOTIDE SEQUENCE [LARGE SCALE GENOMIC DNA]</scope>
    <source>
        <strain evidence="1">MPipKuh1</strain>
        <tissue evidence="1">Flight muscle</tissue>
    </source>
</reference>
<keyword evidence="2" id="KW-1185">Reference proteome</keyword>
<sequence length="153" mass="17415">MEPTTLAYQDDALTNRATLSGAQCSFEPHTYFPGVEGSFPGCNEFSPVLMVQLVLILQIKGFISLGKTRKRVLSLLLLCHWFLCSCSPSPLFFPYCRAFLVYDNHFCEYWVEFLHTWSPGIIQSSYLLKIGIQEQLAQASKGFCFVSHIQIYL</sequence>
<comment type="caution">
    <text evidence="1">The sequence shown here is derived from an EMBL/GenBank/DDBJ whole genome shotgun (WGS) entry which is preliminary data.</text>
</comment>
<dbReference type="AlphaFoldDB" id="A0A7J8B2A8"/>
<evidence type="ECO:0000313" key="2">
    <source>
        <dbReference type="Proteomes" id="UP000558488"/>
    </source>
</evidence>
<gene>
    <name evidence="1" type="ORF">mPipKuh1_007846</name>
</gene>
<protein>
    <submittedName>
        <fullName evidence="1">Uncharacterized protein</fullName>
    </submittedName>
</protein>
<proteinExistence type="predicted"/>
<dbReference type="EMBL" id="JACAGB010000001">
    <property type="protein sequence ID" value="KAF6392661.1"/>
    <property type="molecule type" value="Genomic_DNA"/>
</dbReference>
<accession>A0A7J8B2A8</accession>